<dbReference type="Proteomes" id="UP000633814">
    <property type="component" value="Unassembled WGS sequence"/>
</dbReference>
<evidence type="ECO:0000313" key="3">
    <source>
        <dbReference type="Proteomes" id="UP000633814"/>
    </source>
</evidence>
<sequence>MDKFISLSVNQGDSFYLERDGKQILVDGGRSRSGFANLFVRIACTKSIDILVCTHADADHINGLLGFFEAGLSSREVWLPGTWTSRLVDLLINPHHFIYETFEQVIDLQHTEISTLEGFTESRSFSREIRPSGGTEDGETSIHSISDAIENAEDFRVERTILSGWPYIWPHRLDSTQLSLFLDAIDTAAKIRELAILAYHSGAKIRWFEYDKHQNPNGGESYLMPVNSREIFQVARPVDAFRYLTLSVANKESLVFYSPSLNNATDVLFSADSDFSFNHPLPNIGHNSIVTTPHHGSEHNENAYTVLKAQNLLKNTTIFVRSDGRFRTRPGSSYKSLKAQKFCTLCKVVNFVKQDVEFSASQLGWMKGQNVACCCC</sequence>
<comment type="caution">
    <text evidence="2">The sequence shown here is derived from an EMBL/GenBank/DDBJ whole genome shotgun (WGS) entry which is preliminary data.</text>
</comment>
<proteinExistence type="predicted"/>
<dbReference type="SUPFAM" id="SSF56281">
    <property type="entry name" value="Metallo-hydrolase/oxidoreductase"/>
    <property type="match status" value="1"/>
</dbReference>
<protein>
    <submittedName>
        <fullName evidence="2">MBL fold metallo-hydrolase</fullName>
    </submittedName>
</protein>
<reference evidence="2 3" key="1">
    <citation type="submission" date="2021-10" db="EMBL/GenBank/DDBJ databases">
        <title>Alishewanella koreense sp. nov. isolated from seawater of southwestern coast in South Korea and the proposal for the reclassification of Rheinheimera perlucida and Rheinheimera tuosuensis as Arsukibacterium perlucida and Arsukibacterium tuosuensis.</title>
        <authorList>
            <person name="Kim K.H."/>
            <person name="Ruan W."/>
            <person name="Kim K.R."/>
            <person name="Baek J.H."/>
            <person name="Jeon C.O."/>
        </authorList>
    </citation>
    <scope>NUCLEOTIDE SEQUENCE [LARGE SCALE GENOMIC DNA]</scope>
    <source>
        <strain evidence="2 3">16-MA</strain>
    </source>
</reference>
<dbReference type="Gene3D" id="3.60.15.10">
    <property type="entry name" value="Ribonuclease Z/Hydroxyacylglutathione hydrolase-like"/>
    <property type="match status" value="1"/>
</dbReference>
<organism evidence="2 3">
    <name type="scientific">Alishewanella maricola</name>
    <dbReference type="NCBI Taxonomy" id="2795740"/>
    <lineage>
        <taxon>Bacteria</taxon>
        <taxon>Pseudomonadati</taxon>
        <taxon>Pseudomonadota</taxon>
        <taxon>Gammaproteobacteria</taxon>
        <taxon>Alteromonadales</taxon>
        <taxon>Alteromonadaceae</taxon>
        <taxon>Alishewanella</taxon>
    </lineage>
</organism>
<name>A0ABS8C2Q7_9ALTE</name>
<dbReference type="RefSeq" id="WP_226750363.1">
    <property type="nucleotide sequence ID" value="NZ_JAEINI020000002.1"/>
</dbReference>
<evidence type="ECO:0000313" key="2">
    <source>
        <dbReference type="EMBL" id="MCB5226280.1"/>
    </source>
</evidence>
<gene>
    <name evidence="2" type="ORF">JAO78_005585</name>
</gene>
<accession>A0ABS8C2Q7</accession>
<dbReference type="Pfam" id="PF00753">
    <property type="entry name" value="Lactamase_B"/>
    <property type="match status" value="1"/>
</dbReference>
<dbReference type="PANTHER" id="PTHR30619:SF1">
    <property type="entry name" value="RECOMBINATION PROTEIN 2"/>
    <property type="match status" value="1"/>
</dbReference>
<dbReference type="InterPro" id="IPR001279">
    <property type="entry name" value="Metallo-B-lactamas"/>
</dbReference>
<feature type="domain" description="Metallo-beta-lactamase" evidence="1">
    <location>
        <begin position="9"/>
        <end position="70"/>
    </location>
</feature>
<dbReference type="InterPro" id="IPR036866">
    <property type="entry name" value="RibonucZ/Hydroxyglut_hydro"/>
</dbReference>
<evidence type="ECO:0000259" key="1">
    <source>
        <dbReference type="Pfam" id="PF00753"/>
    </source>
</evidence>
<dbReference type="InterPro" id="IPR052159">
    <property type="entry name" value="Competence_DNA_uptake"/>
</dbReference>
<dbReference type="PANTHER" id="PTHR30619">
    <property type="entry name" value="DNA INTERNALIZATION/COMPETENCE PROTEIN COMEC/REC2"/>
    <property type="match status" value="1"/>
</dbReference>
<dbReference type="EMBL" id="JAEINI020000002">
    <property type="protein sequence ID" value="MCB5226280.1"/>
    <property type="molecule type" value="Genomic_DNA"/>
</dbReference>
<keyword evidence="3" id="KW-1185">Reference proteome</keyword>